<evidence type="ECO:0000313" key="2">
    <source>
        <dbReference type="Proteomes" id="UP001597090"/>
    </source>
</evidence>
<dbReference type="RefSeq" id="WP_386811296.1">
    <property type="nucleotide sequence ID" value="NZ_JBHTIH010000002.1"/>
</dbReference>
<organism evidence="1 2">
    <name type="scientific">Lysobacter koreensis</name>
    <dbReference type="NCBI Taxonomy" id="266122"/>
    <lineage>
        <taxon>Bacteria</taxon>
        <taxon>Pseudomonadati</taxon>
        <taxon>Pseudomonadota</taxon>
        <taxon>Gammaproteobacteria</taxon>
        <taxon>Lysobacterales</taxon>
        <taxon>Lysobacteraceae</taxon>
        <taxon>Lysobacter</taxon>
    </lineage>
</organism>
<name>A0ABW2YL41_9GAMM</name>
<dbReference type="Proteomes" id="UP001597090">
    <property type="component" value="Unassembled WGS sequence"/>
</dbReference>
<proteinExistence type="predicted"/>
<accession>A0ABW2YL41</accession>
<gene>
    <name evidence="1" type="ORF">ACFQZQ_03600</name>
</gene>
<dbReference type="EMBL" id="JBHTIH010000002">
    <property type="protein sequence ID" value="MFD0738370.1"/>
    <property type="molecule type" value="Genomic_DNA"/>
</dbReference>
<keyword evidence="2" id="KW-1185">Reference proteome</keyword>
<evidence type="ECO:0000313" key="1">
    <source>
        <dbReference type="EMBL" id="MFD0738370.1"/>
    </source>
</evidence>
<reference evidence="2" key="1">
    <citation type="journal article" date="2019" name="Int. J. Syst. Evol. Microbiol.">
        <title>The Global Catalogue of Microorganisms (GCM) 10K type strain sequencing project: providing services to taxonomists for standard genome sequencing and annotation.</title>
        <authorList>
            <consortium name="The Broad Institute Genomics Platform"/>
            <consortium name="The Broad Institute Genome Sequencing Center for Infectious Disease"/>
            <person name="Wu L."/>
            <person name="Ma J."/>
        </authorList>
    </citation>
    <scope>NUCLEOTIDE SEQUENCE [LARGE SCALE GENOMIC DNA]</scope>
    <source>
        <strain evidence="2">CCUG 55491</strain>
    </source>
</reference>
<evidence type="ECO:0008006" key="3">
    <source>
        <dbReference type="Google" id="ProtNLM"/>
    </source>
</evidence>
<protein>
    <recommendedName>
        <fullName evidence="3">DUF4123 domain-containing protein</fullName>
    </recommendedName>
</protein>
<comment type="caution">
    <text evidence="1">The sequence shown here is derived from an EMBL/GenBank/DDBJ whole genome shotgun (WGS) entry which is preliminary data.</text>
</comment>
<sequence>MIADLLEALKGGVLGAHDPFLYAIHLQEGSDWRRDLASLGSRCDIRGSLVALCRQWSMRLAGMNPMPLGEVLATDAFADLEGWLATLDYPPEWQWVLRIDGPVPHPLPIDLAKATLDAYINESMQPSLANGFVWDHKMLMERFLSVSIAFDVVTLCAADDARLKSLATISPSQTPFFDGLDLWLQRRALHACVARSGVNSIQEHLNELRVEAILSVVMGDLLTRVDLLELRASCKGRPHDSSYLGVGELLEALEIKAIG</sequence>